<keyword evidence="2" id="KW-1185">Reference proteome</keyword>
<accession>A0ACC8XGJ7</accession>
<reference evidence="1" key="1">
    <citation type="submission" date="2016-08" db="EMBL/GenBank/DDBJ databases">
        <authorList>
            <person name="Ngugi D.K."/>
            <person name="Miyake S."/>
            <person name="Stingl U."/>
        </authorList>
    </citation>
    <scope>NUCLEOTIDE SEQUENCE</scope>
    <source>
        <strain evidence="1">SCG-B11WGA-EpuloA1</strain>
    </source>
</reference>
<organism evidence="1 2">
    <name type="scientific">Candidatus Epulonipiscium fishelsonii</name>
    <dbReference type="NCBI Taxonomy" id="77094"/>
    <lineage>
        <taxon>Bacteria</taxon>
        <taxon>Bacillati</taxon>
        <taxon>Bacillota</taxon>
        <taxon>Clostridia</taxon>
        <taxon>Lachnospirales</taxon>
        <taxon>Lachnospiraceae</taxon>
        <taxon>Candidatus Epulonipiscium</taxon>
    </lineage>
</organism>
<proteinExistence type="predicted"/>
<evidence type="ECO:0000313" key="1">
    <source>
        <dbReference type="EMBL" id="ONI42743.1"/>
    </source>
</evidence>
<sequence>MAKRPVYIVSMRDALVDELYIDFDWYSGFAITQKQKSIKSLHENFVKDNKDKKVLEISSKSPTSLGVSLSAFNLMINKKNSEEKFSVECAFQSSKVFENGGPYKELLSKSSLEAKKYDKLTTSGDLINFQYNNVDWELEPKTLFYDWLYITALSLDINKDLATQLLEYNAFTDIEFNPKKSVNCQAYSAALYVSLYRRGLLQKALTSIDEYKKVVLTTK</sequence>
<gene>
    <name evidence="1" type="ORF">AN396_13150</name>
</gene>
<evidence type="ECO:0000313" key="2">
    <source>
        <dbReference type="Proteomes" id="UP000188605"/>
    </source>
</evidence>
<protein>
    <submittedName>
        <fullName evidence="1">Uncharacterized protein</fullName>
    </submittedName>
</protein>
<name>A0ACC8XGJ7_9FIRM</name>
<dbReference type="EMBL" id="LJDB01000007">
    <property type="protein sequence ID" value="ONI42743.1"/>
    <property type="molecule type" value="Genomic_DNA"/>
</dbReference>
<comment type="caution">
    <text evidence="1">The sequence shown here is derived from an EMBL/GenBank/DDBJ whole genome shotgun (WGS) entry which is preliminary data.</text>
</comment>
<dbReference type="Proteomes" id="UP000188605">
    <property type="component" value="Unassembled WGS sequence"/>
</dbReference>